<dbReference type="OMA" id="HRAVMYM"/>
<feature type="transmembrane region" description="Helical" evidence="5">
    <location>
        <begin position="283"/>
        <end position="302"/>
    </location>
</feature>
<feature type="transmembrane region" description="Helical" evidence="5">
    <location>
        <begin position="106"/>
        <end position="128"/>
    </location>
</feature>
<dbReference type="AlphaFoldDB" id="A0A0V0QQP6"/>
<accession>A0A0V0QQP6</accession>
<evidence type="ECO:0008006" key="8">
    <source>
        <dbReference type="Google" id="ProtNLM"/>
    </source>
</evidence>
<evidence type="ECO:0000313" key="6">
    <source>
        <dbReference type="EMBL" id="KRX04362.1"/>
    </source>
</evidence>
<dbReference type="EMBL" id="LDAU01000118">
    <property type="protein sequence ID" value="KRX04362.1"/>
    <property type="molecule type" value="Genomic_DNA"/>
</dbReference>
<dbReference type="InterPro" id="IPR004299">
    <property type="entry name" value="MBOAT_fam"/>
</dbReference>
<dbReference type="Pfam" id="PF03062">
    <property type="entry name" value="MBOAT"/>
    <property type="match status" value="1"/>
</dbReference>
<dbReference type="OrthoDB" id="420606at2759"/>
<comment type="caution">
    <text evidence="6">The sequence shown here is derived from an EMBL/GenBank/DDBJ whole genome shotgun (WGS) entry which is preliminary data.</text>
</comment>
<keyword evidence="3 5" id="KW-1133">Transmembrane helix</keyword>
<evidence type="ECO:0000313" key="7">
    <source>
        <dbReference type="Proteomes" id="UP000054937"/>
    </source>
</evidence>
<evidence type="ECO:0000256" key="2">
    <source>
        <dbReference type="ARBA" id="ARBA00022692"/>
    </source>
</evidence>
<organism evidence="6 7">
    <name type="scientific">Pseudocohnilembus persalinus</name>
    <name type="common">Ciliate</name>
    <dbReference type="NCBI Taxonomy" id="266149"/>
    <lineage>
        <taxon>Eukaryota</taxon>
        <taxon>Sar</taxon>
        <taxon>Alveolata</taxon>
        <taxon>Ciliophora</taxon>
        <taxon>Intramacronucleata</taxon>
        <taxon>Oligohymenophorea</taxon>
        <taxon>Scuticociliatia</taxon>
        <taxon>Philasterida</taxon>
        <taxon>Pseudocohnilembidae</taxon>
        <taxon>Pseudocohnilembus</taxon>
    </lineage>
</organism>
<feature type="transmembrane region" description="Helical" evidence="5">
    <location>
        <begin position="179"/>
        <end position="197"/>
    </location>
</feature>
<comment type="subcellular location">
    <subcellularLocation>
        <location evidence="1">Membrane</location>
        <topology evidence="1">Multi-pass membrane protein</topology>
    </subcellularLocation>
</comment>
<sequence length="393" mass="46750">MILFINEKLDGFGFQWINNNQNSFWYTLDRDLHDASEVRWHVMYNLTVLKIISFGMDWYWSLNKIQKLDVSKHECQQCSNKEICYKVRQEQNQSPSNFTFSAYLGYLLYVPLLIAGPTTTFNAWISHIKKAQTTYSKKRICLYVLRTALIFLSFEIFIHISKSFAFLTNEKNKYLTSQISVPTLCIMSLAALMFIWYKFLSIWRFFRCWALLDGIETPENMNRCICNNYCFEGFWRSWHRSFNQWLIRYIFIPCGGSKYKQYNIWVVFTFVAFWHDINISLMVWAWVICLSLIPEIIVKAYFNQKKFDYIWGQYWFIFLCLLTGSFYITLMILANMIGFASGVQGTGGILDRLQTIDGFLGYLKFLFCLIPFTSLQFYIRDQEQKQSKNLKGM</sequence>
<evidence type="ECO:0000256" key="4">
    <source>
        <dbReference type="ARBA" id="ARBA00023136"/>
    </source>
</evidence>
<dbReference type="GO" id="GO:0016746">
    <property type="term" value="F:acyltransferase activity"/>
    <property type="evidence" value="ECO:0007669"/>
    <property type="project" value="TreeGrafter"/>
</dbReference>
<dbReference type="InterPro" id="IPR051085">
    <property type="entry name" value="MB_O-acyltransferase"/>
</dbReference>
<feature type="transmembrane region" description="Helical" evidence="5">
    <location>
        <begin position="359"/>
        <end position="379"/>
    </location>
</feature>
<feature type="transmembrane region" description="Helical" evidence="5">
    <location>
        <begin position="262"/>
        <end position="277"/>
    </location>
</feature>
<dbReference type="InParanoid" id="A0A0V0QQP6"/>
<feature type="transmembrane region" description="Helical" evidence="5">
    <location>
        <begin position="314"/>
        <end position="339"/>
    </location>
</feature>
<dbReference type="PANTHER" id="PTHR13285:SF18">
    <property type="entry name" value="PROTEIN-CYSTEINE N-PALMITOYLTRANSFERASE RASP"/>
    <property type="match status" value="1"/>
</dbReference>
<dbReference type="GO" id="GO:0016020">
    <property type="term" value="C:membrane"/>
    <property type="evidence" value="ECO:0007669"/>
    <property type="project" value="UniProtKB-SubCell"/>
</dbReference>
<protein>
    <recommendedName>
        <fullName evidence="8">Membrane bound O-acyl transferase, MBOAT</fullName>
    </recommendedName>
</protein>
<feature type="transmembrane region" description="Helical" evidence="5">
    <location>
        <begin position="140"/>
        <end position="159"/>
    </location>
</feature>
<keyword evidence="4 5" id="KW-0472">Membrane</keyword>
<name>A0A0V0QQP6_PSEPJ</name>
<dbReference type="GO" id="GO:0005783">
    <property type="term" value="C:endoplasmic reticulum"/>
    <property type="evidence" value="ECO:0007669"/>
    <property type="project" value="TreeGrafter"/>
</dbReference>
<proteinExistence type="predicted"/>
<evidence type="ECO:0000256" key="5">
    <source>
        <dbReference type="SAM" id="Phobius"/>
    </source>
</evidence>
<gene>
    <name evidence="6" type="ORF">PPERSA_05623</name>
</gene>
<dbReference type="Proteomes" id="UP000054937">
    <property type="component" value="Unassembled WGS sequence"/>
</dbReference>
<keyword evidence="7" id="KW-1185">Reference proteome</keyword>
<evidence type="ECO:0000256" key="1">
    <source>
        <dbReference type="ARBA" id="ARBA00004141"/>
    </source>
</evidence>
<evidence type="ECO:0000256" key="3">
    <source>
        <dbReference type="ARBA" id="ARBA00022989"/>
    </source>
</evidence>
<dbReference type="PANTHER" id="PTHR13285">
    <property type="entry name" value="ACYLTRANSFERASE"/>
    <property type="match status" value="1"/>
</dbReference>
<reference evidence="6 7" key="1">
    <citation type="journal article" date="2015" name="Sci. Rep.">
        <title>Genome of the facultative scuticociliatosis pathogen Pseudocohnilembus persalinus provides insight into its virulence through horizontal gene transfer.</title>
        <authorList>
            <person name="Xiong J."/>
            <person name="Wang G."/>
            <person name="Cheng J."/>
            <person name="Tian M."/>
            <person name="Pan X."/>
            <person name="Warren A."/>
            <person name="Jiang C."/>
            <person name="Yuan D."/>
            <person name="Miao W."/>
        </authorList>
    </citation>
    <scope>NUCLEOTIDE SEQUENCE [LARGE SCALE GENOMIC DNA]</scope>
    <source>
        <strain evidence="6">36N120E</strain>
    </source>
</reference>
<keyword evidence="2 5" id="KW-0812">Transmembrane</keyword>